<proteinExistence type="predicted"/>
<keyword evidence="3" id="KW-1185">Reference proteome</keyword>
<accession>A0ABY6IDV8</accession>
<dbReference type="GO" id="GO:0016787">
    <property type="term" value="F:hydrolase activity"/>
    <property type="evidence" value="ECO:0007669"/>
    <property type="project" value="UniProtKB-KW"/>
</dbReference>
<sequence>MGHHALPRWWGRPAAAAGGASAHGGTTVAHVARAGRTPPQAKLGSLPRRSSARGDGVDPAVAGVVVLLPDGEPQSPRRASALSYAAALPLGRTLARAGRDDGLTVHSVRYRGRGWNGADAQLATDAAWAVEEVVRRYGDVPVCLAGHGMGGRAALRAAGHPAVNSVLALAPWLPEDDMAAEPEPVEQLADRRVLIVHGTNDARTDPELSYRLAERAKKSHRDICRFEVHSDGHALRQYQEEVHALAVDFVRGSLFTGSYARPLADALAAPPPLGLRMPLAAGFGRSLRG</sequence>
<dbReference type="Proteomes" id="UP001163878">
    <property type="component" value="Chromosome"/>
</dbReference>
<protein>
    <submittedName>
        <fullName evidence="2">Alpha/beta hydrolase</fullName>
    </submittedName>
</protein>
<dbReference type="InterPro" id="IPR029058">
    <property type="entry name" value="AB_hydrolase_fold"/>
</dbReference>
<reference evidence="2" key="1">
    <citation type="submission" date="2022-10" db="EMBL/GenBank/DDBJ databases">
        <title>Cytochrome P450 Catalyzes Benzene Ring Formation in the Biosynthesis of Trialkyl-Substituted Aromatic Polyketides.</title>
        <authorList>
            <person name="Zhao E."/>
            <person name="Ge H."/>
        </authorList>
    </citation>
    <scope>NUCLEOTIDE SEQUENCE</scope>
    <source>
        <strain evidence="2">NA0869</strain>
    </source>
</reference>
<organism evidence="2 3">
    <name type="scientific">Streptomyces peucetius</name>
    <dbReference type="NCBI Taxonomy" id="1950"/>
    <lineage>
        <taxon>Bacteria</taxon>
        <taxon>Bacillati</taxon>
        <taxon>Actinomycetota</taxon>
        <taxon>Actinomycetes</taxon>
        <taxon>Kitasatosporales</taxon>
        <taxon>Streptomycetaceae</taxon>
        <taxon>Streptomyces</taxon>
    </lineage>
</organism>
<dbReference type="EMBL" id="CP107567">
    <property type="protein sequence ID" value="UYQ64037.1"/>
    <property type="molecule type" value="Genomic_DNA"/>
</dbReference>
<keyword evidence="2" id="KW-0378">Hydrolase</keyword>
<evidence type="ECO:0000313" key="3">
    <source>
        <dbReference type="Proteomes" id="UP001163878"/>
    </source>
</evidence>
<dbReference type="RefSeq" id="WP_264246825.1">
    <property type="nucleotide sequence ID" value="NZ_CP107567.1"/>
</dbReference>
<dbReference type="Gene3D" id="3.40.50.1820">
    <property type="entry name" value="alpha/beta hydrolase"/>
    <property type="match status" value="1"/>
</dbReference>
<gene>
    <name evidence="2" type="ORF">OGH68_22925</name>
</gene>
<dbReference type="SUPFAM" id="SSF53474">
    <property type="entry name" value="alpha/beta-Hydrolases"/>
    <property type="match status" value="1"/>
</dbReference>
<name>A0ABY6IDV8_STRPE</name>
<evidence type="ECO:0000313" key="2">
    <source>
        <dbReference type="EMBL" id="UYQ64037.1"/>
    </source>
</evidence>
<feature type="region of interest" description="Disordered" evidence="1">
    <location>
        <begin position="33"/>
        <end position="55"/>
    </location>
</feature>
<evidence type="ECO:0000256" key="1">
    <source>
        <dbReference type="SAM" id="MobiDB-lite"/>
    </source>
</evidence>